<dbReference type="InterPro" id="IPR011990">
    <property type="entry name" value="TPR-like_helical_dom_sf"/>
</dbReference>
<proteinExistence type="predicted"/>
<accession>A0A1G9SGB2</accession>
<name>A0A1G9SGB2_9FIRM</name>
<reference evidence="1 2" key="1">
    <citation type="submission" date="2016-10" db="EMBL/GenBank/DDBJ databases">
        <authorList>
            <person name="de Groot N.N."/>
        </authorList>
    </citation>
    <scope>NUCLEOTIDE SEQUENCE [LARGE SCALE GENOMIC DNA]</scope>
    <source>
        <strain evidence="1 2">DSM 797</strain>
    </source>
</reference>
<gene>
    <name evidence="1" type="ORF">SAMN04515677_109110</name>
</gene>
<keyword evidence="2" id="KW-1185">Reference proteome</keyword>
<dbReference type="SUPFAM" id="SSF48452">
    <property type="entry name" value="TPR-like"/>
    <property type="match status" value="1"/>
</dbReference>
<evidence type="ECO:0000313" key="1">
    <source>
        <dbReference type="EMBL" id="SDM34534.1"/>
    </source>
</evidence>
<dbReference type="Proteomes" id="UP000199068">
    <property type="component" value="Unassembled WGS sequence"/>
</dbReference>
<dbReference type="AlphaFoldDB" id="A0A1G9SGB2"/>
<dbReference type="STRING" id="1121325.SAMN04515677_109110"/>
<dbReference type="EMBL" id="FNGW01000009">
    <property type="protein sequence ID" value="SDM34534.1"/>
    <property type="molecule type" value="Genomic_DNA"/>
</dbReference>
<dbReference type="RefSeq" id="WP_092727321.1">
    <property type="nucleotide sequence ID" value="NZ_FNGW01000009.1"/>
</dbReference>
<protein>
    <recommendedName>
        <fullName evidence="3">Tetratricopeptide repeat-containing protein</fullName>
    </recommendedName>
</protein>
<organism evidence="1 2">
    <name type="scientific">Romboutsia lituseburensis DSM 797</name>
    <dbReference type="NCBI Taxonomy" id="1121325"/>
    <lineage>
        <taxon>Bacteria</taxon>
        <taxon>Bacillati</taxon>
        <taxon>Bacillota</taxon>
        <taxon>Clostridia</taxon>
        <taxon>Peptostreptococcales</taxon>
        <taxon>Peptostreptococcaceae</taxon>
        <taxon>Romboutsia</taxon>
    </lineage>
</organism>
<sequence length="147" mass="17250">MYSNTYNNENFIKARLLIDNSDFEKAYQFLKNMKDKCALWYYLNGISAMNIGYYEEGEESIKKANTMEPENKEYKDALDSFNFYRDDYRDRSYRYNRRRHNDLGGCCCCCCDDCCCCLGDDCCEDCMKLWCLDSCCECFGGDIVGCC</sequence>
<evidence type="ECO:0008006" key="3">
    <source>
        <dbReference type="Google" id="ProtNLM"/>
    </source>
</evidence>
<evidence type="ECO:0000313" key="2">
    <source>
        <dbReference type="Proteomes" id="UP000199068"/>
    </source>
</evidence>